<dbReference type="PROSITE" id="PS50141">
    <property type="entry name" value="A_DEAMIN_EDITASE"/>
    <property type="match status" value="1"/>
</dbReference>
<name>A0AAV9UET1_9PEZI</name>
<dbReference type="Pfam" id="PF02137">
    <property type="entry name" value="A_deamin"/>
    <property type="match status" value="1"/>
</dbReference>
<dbReference type="AlphaFoldDB" id="A0AAV9UET1"/>
<dbReference type="InterPro" id="IPR042935">
    <property type="entry name" value="Tad1"/>
</dbReference>
<evidence type="ECO:0000259" key="2">
    <source>
        <dbReference type="PROSITE" id="PS50141"/>
    </source>
</evidence>
<feature type="domain" description="A to I editase" evidence="2">
    <location>
        <begin position="59"/>
        <end position="420"/>
    </location>
</feature>
<dbReference type="SMART" id="SM00552">
    <property type="entry name" value="ADEAMc"/>
    <property type="match status" value="1"/>
</dbReference>
<feature type="compositionally biased region" description="Pro residues" evidence="1">
    <location>
        <begin position="168"/>
        <end position="177"/>
    </location>
</feature>
<organism evidence="3 4">
    <name type="scientific">Orbilia brochopaga</name>
    <dbReference type="NCBI Taxonomy" id="3140254"/>
    <lineage>
        <taxon>Eukaryota</taxon>
        <taxon>Fungi</taxon>
        <taxon>Dikarya</taxon>
        <taxon>Ascomycota</taxon>
        <taxon>Pezizomycotina</taxon>
        <taxon>Orbiliomycetes</taxon>
        <taxon>Orbiliales</taxon>
        <taxon>Orbiliaceae</taxon>
        <taxon>Orbilia</taxon>
    </lineage>
</organism>
<accession>A0AAV9UET1</accession>
<evidence type="ECO:0000313" key="4">
    <source>
        <dbReference type="Proteomes" id="UP001375240"/>
    </source>
</evidence>
<dbReference type="InterPro" id="IPR002466">
    <property type="entry name" value="A_deamin"/>
</dbReference>
<dbReference type="GO" id="GO:0043829">
    <property type="term" value="F:tRNA-specific adenosine-37 deaminase activity"/>
    <property type="evidence" value="ECO:0007669"/>
    <property type="project" value="TreeGrafter"/>
</dbReference>
<dbReference type="GO" id="GO:0002100">
    <property type="term" value="P:tRNA wobble adenosine to inosine editing"/>
    <property type="evidence" value="ECO:0007669"/>
    <property type="project" value="InterPro"/>
</dbReference>
<dbReference type="PANTHER" id="PTHR47803">
    <property type="entry name" value="TRNA-SPECIFIC ADENOSINE DEAMINASE 1"/>
    <property type="match status" value="1"/>
</dbReference>
<dbReference type="EMBL" id="JAVHNQ010000008">
    <property type="protein sequence ID" value="KAK6340985.1"/>
    <property type="molecule type" value="Genomic_DNA"/>
</dbReference>
<evidence type="ECO:0000313" key="3">
    <source>
        <dbReference type="EMBL" id="KAK6340985.1"/>
    </source>
</evidence>
<gene>
    <name evidence="3" type="ORF">TWF696_009297</name>
</gene>
<dbReference type="PANTHER" id="PTHR47803:SF1">
    <property type="entry name" value="TRNA-SPECIFIC ADENOSINE DEAMINASE 1"/>
    <property type="match status" value="1"/>
</dbReference>
<comment type="caution">
    <text evidence="3">The sequence shown here is derived from an EMBL/GenBank/DDBJ whole genome shotgun (WGS) entry which is preliminary data.</text>
</comment>
<reference evidence="3 4" key="1">
    <citation type="submission" date="2019-10" db="EMBL/GenBank/DDBJ databases">
        <authorList>
            <person name="Palmer J.M."/>
        </authorList>
    </citation>
    <scope>NUCLEOTIDE SEQUENCE [LARGE SCALE GENOMIC DNA]</scope>
    <source>
        <strain evidence="3 4">TWF696</strain>
    </source>
</reference>
<protein>
    <recommendedName>
        <fullName evidence="2">A to I editase domain-containing protein</fullName>
    </recommendedName>
</protein>
<dbReference type="Proteomes" id="UP001375240">
    <property type="component" value="Unassembled WGS sequence"/>
</dbReference>
<dbReference type="GO" id="GO:0003723">
    <property type="term" value="F:RNA binding"/>
    <property type="evidence" value="ECO:0007669"/>
    <property type="project" value="InterPro"/>
</dbReference>
<proteinExistence type="predicted"/>
<evidence type="ECO:0000256" key="1">
    <source>
        <dbReference type="SAM" id="MobiDB-lite"/>
    </source>
</evidence>
<feature type="region of interest" description="Disordered" evidence="1">
    <location>
        <begin position="168"/>
        <end position="189"/>
    </location>
</feature>
<keyword evidence="4" id="KW-1185">Reference proteome</keyword>
<sequence>MAGKNLCEQVAQLAFDTFESLPARCKPRTDQSGIKEWVPMSAVILAQNNISPPVLQLAALATGSKCLPATTLPKAHGLILHDSHSEILALRGLNHFLLQETYHLLKDPEYISPYLIRTRDTQVQSIDKRPYAFQIRPSITIHLFSTEAPCGDASMEFIMSAQQDATPWPIPIPPPTNNSPEDEGNSMPSLPGRSYFSALSIVRRKPSRPDASPTLSKSCTDKLTLKQFTSTLSSLPALLISPRNAYISTFTIPADKYNPESYNRAFGTTGRLSALATAGVYIDDPRESYPAEYTFTPFVITPLPATFDYTYRYSKPPPTDTTTKASKTSTLYINCRNASDRTTEVLVSGVKQGHAQFSTDHRKGSAASRKKTWRLLREIAELLDDDDEELKTRVAVPCYADVKAACVERAAVKQRVVEALGGWHKNCGDDEWGFP</sequence>